<proteinExistence type="inferred from homology"/>
<dbReference type="Gene3D" id="3.90.230.10">
    <property type="entry name" value="Creatinase/methionine aminopeptidase superfamily"/>
    <property type="match status" value="1"/>
</dbReference>
<dbReference type="EMBL" id="AXCM01002051">
    <property type="status" value="NOT_ANNOTATED_CDS"/>
    <property type="molecule type" value="Genomic_DNA"/>
</dbReference>
<evidence type="ECO:0000259" key="8">
    <source>
        <dbReference type="Pfam" id="PF00557"/>
    </source>
</evidence>
<dbReference type="Proteomes" id="UP000075883">
    <property type="component" value="Unassembled WGS sequence"/>
</dbReference>
<comment type="similarity">
    <text evidence="7">Belongs to the peptidase M24B family.</text>
</comment>
<keyword evidence="2" id="KW-0645">Protease</keyword>
<evidence type="ECO:0000256" key="4">
    <source>
        <dbReference type="ARBA" id="ARBA00022801"/>
    </source>
</evidence>
<dbReference type="EMBL" id="AXCM01002052">
    <property type="status" value="NOT_ANNOTATED_CDS"/>
    <property type="molecule type" value="Genomic_DNA"/>
</dbReference>
<dbReference type="STRING" id="139723.A0A182M1T8"/>
<keyword evidence="4" id="KW-0378">Hydrolase</keyword>
<dbReference type="InterPro" id="IPR052433">
    <property type="entry name" value="X-Pro_dipept-like"/>
</dbReference>
<comment type="cofactor">
    <cofactor evidence="1">
        <name>Mn(2+)</name>
        <dbReference type="ChEBI" id="CHEBI:29035"/>
    </cofactor>
</comment>
<reference evidence="10" key="1">
    <citation type="submission" date="2013-09" db="EMBL/GenBank/DDBJ databases">
        <title>The Genome Sequence of Anopheles culicifacies species A.</title>
        <authorList>
            <consortium name="The Broad Institute Genomics Platform"/>
            <person name="Neafsey D.E."/>
            <person name="Besansky N."/>
            <person name="Howell P."/>
            <person name="Walton C."/>
            <person name="Young S.K."/>
            <person name="Zeng Q."/>
            <person name="Gargeya S."/>
            <person name="Fitzgerald M."/>
            <person name="Haas B."/>
            <person name="Abouelleil A."/>
            <person name="Allen A.W."/>
            <person name="Alvarado L."/>
            <person name="Arachchi H.M."/>
            <person name="Berlin A.M."/>
            <person name="Chapman S.B."/>
            <person name="Gainer-Dewar J."/>
            <person name="Goldberg J."/>
            <person name="Griggs A."/>
            <person name="Gujja S."/>
            <person name="Hansen M."/>
            <person name="Howarth C."/>
            <person name="Imamovic A."/>
            <person name="Ireland A."/>
            <person name="Larimer J."/>
            <person name="McCowan C."/>
            <person name="Murphy C."/>
            <person name="Pearson M."/>
            <person name="Poon T.W."/>
            <person name="Priest M."/>
            <person name="Roberts A."/>
            <person name="Saif S."/>
            <person name="Shea T."/>
            <person name="Sisk P."/>
            <person name="Sykes S."/>
            <person name="Wortman J."/>
            <person name="Nusbaum C."/>
            <person name="Birren B."/>
        </authorList>
    </citation>
    <scope>NUCLEOTIDE SEQUENCE [LARGE SCALE GENOMIC DNA]</scope>
    <source>
        <strain evidence="10">A-37</strain>
    </source>
</reference>
<evidence type="ECO:0000256" key="7">
    <source>
        <dbReference type="RuleBase" id="RU000590"/>
    </source>
</evidence>
<name>A0A182M1T8_9DIPT</name>
<dbReference type="GO" id="GO:0008237">
    <property type="term" value="F:metallopeptidase activity"/>
    <property type="evidence" value="ECO:0007669"/>
    <property type="project" value="UniProtKB-KW"/>
</dbReference>
<dbReference type="Pfam" id="PF00557">
    <property type="entry name" value="Peptidase_M24"/>
    <property type="match status" value="1"/>
</dbReference>
<dbReference type="PANTHER" id="PTHR48480:SF2">
    <property type="entry name" value="PEPTIDASE D"/>
    <property type="match status" value="1"/>
</dbReference>
<accession>A0A182M1T8</accession>
<reference evidence="9" key="2">
    <citation type="submission" date="2020-05" db="UniProtKB">
        <authorList>
            <consortium name="EnsemblMetazoa"/>
        </authorList>
    </citation>
    <scope>IDENTIFICATION</scope>
    <source>
        <strain evidence="9">A-37</strain>
    </source>
</reference>
<keyword evidence="3 7" id="KW-0479">Metal-binding</keyword>
<evidence type="ECO:0000256" key="2">
    <source>
        <dbReference type="ARBA" id="ARBA00022670"/>
    </source>
</evidence>
<feature type="domain" description="Peptidase M24" evidence="8">
    <location>
        <begin position="85"/>
        <end position="351"/>
    </location>
</feature>
<evidence type="ECO:0000256" key="6">
    <source>
        <dbReference type="ARBA" id="ARBA00023211"/>
    </source>
</evidence>
<dbReference type="VEuPathDB" id="VectorBase:ACUA007359"/>
<dbReference type="GO" id="GO:0006508">
    <property type="term" value="P:proteolysis"/>
    <property type="evidence" value="ECO:0007669"/>
    <property type="project" value="UniProtKB-KW"/>
</dbReference>
<keyword evidence="5" id="KW-0482">Metalloprotease</keyword>
<dbReference type="EMBL" id="AXCM01002053">
    <property type="status" value="NOT_ANNOTATED_CDS"/>
    <property type="molecule type" value="Genomic_DNA"/>
</dbReference>
<dbReference type="EnsemblMetazoa" id="ACUA007359-RA">
    <property type="protein sequence ID" value="ACUA007359-PA"/>
    <property type="gene ID" value="ACUA007359"/>
</dbReference>
<dbReference type="PANTHER" id="PTHR48480">
    <property type="match status" value="1"/>
</dbReference>
<dbReference type="GO" id="GO:0046872">
    <property type="term" value="F:metal ion binding"/>
    <property type="evidence" value="ECO:0007669"/>
    <property type="project" value="UniProtKB-KW"/>
</dbReference>
<sequence length="616" mass="65745">MYCGMWGLMSRPSSSTAAGALPAFRASSSSFALRQSSRDALRGSSSVASFVCNSIDKGRRDPELTILDEDLGAARVIKSPAEIEVLRYVARVSSDAHKAVMKFMKPGVHEYQAEAEFLRHSYAVGGCRHVSYTCICGAGTNSAILHYGHAGSPNDCAVQDGDMCLFDMGANYGGYAADITCSFPANGKFTEDQKLVYNAVLAARDAVCGAAREGVSWIDMHLLANRVMLEELRKGQLLQGDVDEMMEAGLNAIFQPHGLGHFLGLDVHDVGGYLPGCPERSTKAGVNRLRTARTLKAGMYLTIEPGCYFIEPLLNKAHSDPSLSKFLVKENLDRFRNFGGVRIEDDVLITKTGIENFTFVPRTISPVVDGGGSHERCAPSGDLEILIADGAPGKPGKHVLNGVASLHSPRPQLLMAATRNRYAQPGSRFIRFSSLRSAELDRTTALPMICFPDRVAAAAPLLPLFTIPPAVPSPPPDCITTVVNCLDVGSRNFIDVPPCWPDAFDVGEDRISPISSLGSTEVADAAASASASRWPVVEAAALLLLAPSSVFTMAPARLIMVPAGLVWDCDCCSPDVCSRVTKVLPSLSVTVVPSFTPDADNAPLLLSSASVLNVII</sequence>
<evidence type="ECO:0000256" key="5">
    <source>
        <dbReference type="ARBA" id="ARBA00023049"/>
    </source>
</evidence>
<dbReference type="PROSITE" id="PS00491">
    <property type="entry name" value="PROLINE_PEPTIDASE"/>
    <property type="match status" value="1"/>
</dbReference>
<evidence type="ECO:0000256" key="3">
    <source>
        <dbReference type="ARBA" id="ARBA00022723"/>
    </source>
</evidence>
<evidence type="ECO:0000313" key="9">
    <source>
        <dbReference type="EnsemblMetazoa" id="ACUA007359-PA"/>
    </source>
</evidence>
<organism evidence="9 10">
    <name type="scientific">Anopheles culicifacies</name>
    <dbReference type="NCBI Taxonomy" id="139723"/>
    <lineage>
        <taxon>Eukaryota</taxon>
        <taxon>Metazoa</taxon>
        <taxon>Ecdysozoa</taxon>
        <taxon>Arthropoda</taxon>
        <taxon>Hexapoda</taxon>
        <taxon>Insecta</taxon>
        <taxon>Pterygota</taxon>
        <taxon>Neoptera</taxon>
        <taxon>Endopterygota</taxon>
        <taxon>Diptera</taxon>
        <taxon>Nematocera</taxon>
        <taxon>Culicoidea</taxon>
        <taxon>Culicidae</taxon>
        <taxon>Anophelinae</taxon>
        <taxon>Anopheles</taxon>
        <taxon>culicifacies species complex</taxon>
    </lineage>
</organism>
<evidence type="ECO:0000256" key="1">
    <source>
        <dbReference type="ARBA" id="ARBA00001936"/>
    </source>
</evidence>
<dbReference type="InterPro" id="IPR036005">
    <property type="entry name" value="Creatinase/aminopeptidase-like"/>
</dbReference>
<keyword evidence="6" id="KW-0464">Manganese</keyword>
<dbReference type="FunFam" id="3.90.230.10:FF:000002">
    <property type="entry name" value="Xaa-Pro aminopeptidase 3"/>
    <property type="match status" value="1"/>
</dbReference>
<keyword evidence="10" id="KW-1185">Reference proteome</keyword>
<dbReference type="SUPFAM" id="SSF55920">
    <property type="entry name" value="Creatinase/aminopeptidase"/>
    <property type="match status" value="1"/>
</dbReference>
<evidence type="ECO:0000313" key="10">
    <source>
        <dbReference type="Proteomes" id="UP000075883"/>
    </source>
</evidence>
<dbReference type="CDD" id="cd01087">
    <property type="entry name" value="Prolidase"/>
    <property type="match status" value="1"/>
</dbReference>
<dbReference type="InterPro" id="IPR001131">
    <property type="entry name" value="Peptidase_M24B_aminopep-P_CS"/>
</dbReference>
<dbReference type="AlphaFoldDB" id="A0A182M1T8"/>
<dbReference type="InterPro" id="IPR000994">
    <property type="entry name" value="Pept_M24"/>
</dbReference>
<protein>
    <recommendedName>
        <fullName evidence="8">Peptidase M24 domain-containing protein</fullName>
    </recommendedName>
</protein>